<evidence type="ECO:0000256" key="1">
    <source>
        <dbReference type="SAM" id="MobiDB-lite"/>
    </source>
</evidence>
<dbReference type="Gene3D" id="3.80.10.10">
    <property type="entry name" value="Ribonuclease Inhibitor"/>
    <property type="match status" value="1"/>
</dbReference>
<feature type="region of interest" description="Disordered" evidence="1">
    <location>
        <begin position="367"/>
        <end position="386"/>
    </location>
</feature>
<dbReference type="InterPro" id="IPR036047">
    <property type="entry name" value="F-box-like_dom_sf"/>
</dbReference>
<dbReference type="SUPFAM" id="SSF81383">
    <property type="entry name" value="F-box domain"/>
    <property type="match status" value="1"/>
</dbReference>
<comment type="caution">
    <text evidence="3">The sequence shown here is derived from an EMBL/GenBank/DDBJ whole genome shotgun (WGS) entry which is preliminary data.</text>
</comment>
<feature type="region of interest" description="Disordered" evidence="1">
    <location>
        <begin position="1"/>
        <end position="39"/>
    </location>
</feature>
<organism evidence="3 4">
    <name type="scientific">Entomortierella chlamydospora</name>
    <dbReference type="NCBI Taxonomy" id="101097"/>
    <lineage>
        <taxon>Eukaryota</taxon>
        <taxon>Fungi</taxon>
        <taxon>Fungi incertae sedis</taxon>
        <taxon>Mucoromycota</taxon>
        <taxon>Mortierellomycotina</taxon>
        <taxon>Mortierellomycetes</taxon>
        <taxon>Mortierellales</taxon>
        <taxon>Mortierellaceae</taxon>
        <taxon>Entomortierella</taxon>
    </lineage>
</organism>
<dbReference type="CDD" id="cd09917">
    <property type="entry name" value="F-box_SF"/>
    <property type="match status" value="1"/>
</dbReference>
<dbReference type="Pfam" id="PF12937">
    <property type="entry name" value="F-box-like"/>
    <property type="match status" value="1"/>
</dbReference>
<reference evidence="3" key="1">
    <citation type="journal article" date="2020" name="Fungal Divers.">
        <title>Resolving the Mortierellaceae phylogeny through synthesis of multi-gene phylogenetics and phylogenomics.</title>
        <authorList>
            <person name="Vandepol N."/>
            <person name="Liber J."/>
            <person name="Desiro A."/>
            <person name="Na H."/>
            <person name="Kennedy M."/>
            <person name="Barry K."/>
            <person name="Grigoriev I.V."/>
            <person name="Miller A.N."/>
            <person name="O'Donnell K."/>
            <person name="Stajich J.E."/>
            <person name="Bonito G."/>
        </authorList>
    </citation>
    <scope>NUCLEOTIDE SEQUENCE</scope>
    <source>
        <strain evidence="3">NRRL 2769</strain>
    </source>
</reference>
<feature type="region of interest" description="Disordered" evidence="1">
    <location>
        <begin position="70"/>
        <end position="115"/>
    </location>
</feature>
<dbReference type="InterPro" id="IPR001810">
    <property type="entry name" value="F-box_dom"/>
</dbReference>
<feature type="domain" description="F-box" evidence="2">
    <location>
        <begin position="197"/>
        <end position="241"/>
    </location>
</feature>
<feature type="region of interest" description="Disordered" evidence="1">
    <location>
        <begin position="337"/>
        <end position="358"/>
    </location>
</feature>
<feature type="compositionally biased region" description="Acidic residues" evidence="1">
    <location>
        <begin position="813"/>
        <end position="836"/>
    </location>
</feature>
<feature type="region of interest" description="Disordered" evidence="1">
    <location>
        <begin position="732"/>
        <end position="757"/>
    </location>
</feature>
<proteinExistence type="predicted"/>
<feature type="compositionally biased region" description="Low complexity" evidence="1">
    <location>
        <begin position="735"/>
        <end position="757"/>
    </location>
</feature>
<feature type="compositionally biased region" description="Polar residues" evidence="1">
    <location>
        <begin position="677"/>
        <end position="689"/>
    </location>
</feature>
<dbReference type="PANTHER" id="PTHR16134:SF119">
    <property type="entry name" value="AT02038P-RELATED"/>
    <property type="match status" value="1"/>
</dbReference>
<feature type="region of interest" description="Disordered" evidence="1">
    <location>
        <begin position="489"/>
        <end position="514"/>
    </location>
</feature>
<dbReference type="InterPro" id="IPR032675">
    <property type="entry name" value="LRR_dom_sf"/>
</dbReference>
<accession>A0A9P6MXW9</accession>
<evidence type="ECO:0000259" key="2">
    <source>
        <dbReference type="Pfam" id="PF12937"/>
    </source>
</evidence>
<feature type="compositionally biased region" description="Acidic residues" evidence="1">
    <location>
        <begin position="656"/>
        <end position="665"/>
    </location>
</feature>
<gene>
    <name evidence="3" type="ORF">BGZ80_008697</name>
</gene>
<feature type="compositionally biased region" description="Low complexity" evidence="1">
    <location>
        <begin position="346"/>
        <end position="357"/>
    </location>
</feature>
<keyword evidence="4" id="KW-1185">Reference proteome</keyword>
<protein>
    <recommendedName>
        <fullName evidence="2">F-box domain-containing protein</fullName>
    </recommendedName>
</protein>
<feature type="region of interest" description="Disordered" evidence="1">
    <location>
        <begin position="783"/>
        <end position="836"/>
    </location>
</feature>
<sequence length="836" mass="92038">MAFEFFTSPKTAVGSTESQPSNPTPANLSSVLTTTATKRKSECITEMEVPDDESPQPIPLSFLNRDINAEDRSVPLQSSTSSKQRQRHLGNEDNCPQGQACPQAIHSTTSSGALTGDGVFSEYGVDTTPATDMSELELIQAHLDSDMVEEDALIHRIQELSSLHGLQRQEQTHKQLLAAARAGKSVDHQRETRSFPILPNEILIQVFEKLLSDQQTLRRAALVCLDWNLCATVFLYRYPCFASTLHWALFVQTLCRAKEARRPKTRRRRSIIQNLSHARRFGPHPPSQLVRAQIEVYGGRTQWPHSRLEYDLGEFVRGIDLSKKTATMDQLPSVVKPQELSISNKPSYPRTTSSSRSIMNMVSDKPLQTKKAFLGPKETNTYKQGSTELSFNRKTAYTPPKSSQLLNQSSSQSSNQKWSILWSMENQYRKSTGSSRSSAVSPLQSSSTNVPNIENLYSKWVQGTQENNSASRSSLPNSSGQVIAGSLFDDDAEEGGQDDSGDAPATSEHKTETKEIRYKKSITVTVSSIIQMARHCPKLVTLCLGSSMIPDTLYLETGDYLSTLQPGPRSGLTYVPVTTADGAKALGEYCPRLQKLWLAGCDWVTAAEVRNFTMHCKQLQTLDLRHCSKLDGRLAQLFVVNEESGETVKNVKDNEDCCEDSDSGDESPRHRLKRDSVNMTTSLGGSQAGTDGAAEMETLKVENRALLSSALASSSSQQTILGGQFPPISAKLDSKAMSSSPYSADSPSPAESSPMSEVSGSIKYKAVRDWAMCDLVNAASNGRIGKSQEHQEQQQQGVASNDGQILGNHENIDYSDEDGNDNYPDEEEEEEDSAYL</sequence>
<dbReference type="PANTHER" id="PTHR16134">
    <property type="entry name" value="F-BOX/TPR REPEAT PROTEIN POF3"/>
    <property type="match status" value="1"/>
</dbReference>
<feature type="region of interest" description="Disordered" evidence="1">
    <location>
        <begin position="464"/>
        <end position="483"/>
    </location>
</feature>
<dbReference type="EMBL" id="JAAAID010000480">
    <property type="protein sequence ID" value="KAG0017014.1"/>
    <property type="molecule type" value="Genomic_DNA"/>
</dbReference>
<dbReference type="Proteomes" id="UP000703661">
    <property type="component" value="Unassembled WGS sequence"/>
</dbReference>
<feature type="compositionally biased region" description="Low complexity" evidence="1">
    <location>
        <begin position="467"/>
        <end position="479"/>
    </location>
</feature>
<dbReference type="AlphaFoldDB" id="A0A9P6MXW9"/>
<feature type="compositionally biased region" description="Polar residues" evidence="1">
    <location>
        <begin position="8"/>
        <end position="36"/>
    </location>
</feature>
<name>A0A9P6MXW9_9FUNG</name>
<feature type="region of interest" description="Disordered" evidence="1">
    <location>
        <begin position="652"/>
        <end position="692"/>
    </location>
</feature>
<dbReference type="OrthoDB" id="2125396at2759"/>
<evidence type="ECO:0000313" key="4">
    <source>
        <dbReference type="Proteomes" id="UP000703661"/>
    </source>
</evidence>
<evidence type="ECO:0000313" key="3">
    <source>
        <dbReference type="EMBL" id="KAG0017014.1"/>
    </source>
</evidence>
<feature type="compositionally biased region" description="Acidic residues" evidence="1">
    <location>
        <begin position="489"/>
        <end position="501"/>
    </location>
</feature>
<dbReference type="SUPFAM" id="SSF52047">
    <property type="entry name" value="RNI-like"/>
    <property type="match status" value="1"/>
</dbReference>